<reference evidence="1" key="1">
    <citation type="journal article" date="2022" name="Int. J. Mol. Sci.">
        <title>Draft Genome of Tanacetum Coccineum: Genomic Comparison of Closely Related Tanacetum-Family Plants.</title>
        <authorList>
            <person name="Yamashiro T."/>
            <person name="Shiraishi A."/>
            <person name="Nakayama K."/>
            <person name="Satake H."/>
        </authorList>
    </citation>
    <scope>NUCLEOTIDE SEQUENCE</scope>
</reference>
<reference evidence="1" key="2">
    <citation type="submission" date="2022-01" db="EMBL/GenBank/DDBJ databases">
        <authorList>
            <person name="Yamashiro T."/>
            <person name="Shiraishi A."/>
            <person name="Satake H."/>
            <person name="Nakayama K."/>
        </authorList>
    </citation>
    <scope>NUCLEOTIDE SEQUENCE</scope>
</reference>
<dbReference type="EMBL" id="BQNB010010092">
    <property type="protein sequence ID" value="GJS72616.1"/>
    <property type="molecule type" value="Genomic_DNA"/>
</dbReference>
<protein>
    <submittedName>
        <fullName evidence="1">Uncharacterized protein</fullName>
    </submittedName>
</protein>
<organism evidence="1 2">
    <name type="scientific">Tanacetum coccineum</name>
    <dbReference type="NCBI Taxonomy" id="301880"/>
    <lineage>
        <taxon>Eukaryota</taxon>
        <taxon>Viridiplantae</taxon>
        <taxon>Streptophyta</taxon>
        <taxon>Embryophyta</taxon>
        <taxon>Tracheophyta</taxon>
        <taxon>Spermatophyta</taxon>
        <taxon>Magnoliopsida</taxon>
        <taxon>eudicotyledons</taxon>
        <taxon>Gunneridae</taxon>
        <taxon>Pentapetalae</taxon>
        <taxon>asterids</taxon>
        <taxon>campanulids</taxon>
        <taxon>Asterales</taxon>
        <taxon>Asteraceae</taxon>
        <taxon>Asteroideae</taxon>
        <taxon>Anthemideae</taxon>
        <taxon>Anthemidinae</taxon>
        <taxon>Tanacetum</taxon>
    </lineage>
</organism>
<name>A0ABQ4Y615_9ASTR</name>
<dbReference type="Proteomes" id="UP001151760">
    <property type="component" value="Unassembled WGS sequence"/>
</dbReference>
<sequence length="372" mass="43964">MQNNQISLFTKPSTSADDLSDMDLKLKVLNRIHLNKTHPTNQKLYDTLYESIIRILSLIMRGRKGRKDERMLNRPNEGWFTKKSGSANAMRRTTWFDLLLKSNIDQNEDHILGPYIVAITKKLKELIQKDKLTIADLEGARLEKLKQQYRNDVELEYHVDQLKAAMLSEGQWNNNEGIEDRISERWSKEVHRYQIEAPNGIHHWDDARQDFFKAKINNITPGKVYSDKKIISVVRVFVKRKWGYGFLSSIVVRRSDKQEYTFSYANLHRLSLNDIEDIVEDLQLGVESYQRTLNLTKPKIYFEGVDDRIPYTMSGVEKGVVYLNKHNRRSQMKLNEVHKFCDGRDWDEKDVKRSKEMLDKIDQVMKRREQLR</sequence>
<evidence type="ECO:0000313" key="2">
    <source>
        <dbReference type="Proteomes" id="UP001151760"/>
    </source>
</evidence>
<proteinExistence type="predicted"/>
<keyword evidence="2" id="KW-1185">Reference proteome</keyword>
<accession>A0ABQ4Y615</accession>
<evidence type="ECO:0000313" key="1">
    <source>
        <dbReference type="EMBL" id="GJS72616.1"/>
    </source>
</evidence>
<gene>
    <name evidence="1" type="ORF">Tco_0705457</name>
</gene>
<comment type="caution">
    <text evidence="1">The sequence shown here is derived from an EMBL/GenBank/DDBJ whole genome shotgun (WGS) entry which is preliminary data.</text>
</comment>